<protein>
    <submittedName>
        <fullName evidence="6">GCN5-related N-acetyltransferase</fullName>
    </submittedName>
</protein>
<keyword evidence="3" id="KW-0067">ATP-binding</keyword>
<proteinExistence type="inferred from homology"/>
<dbReference type="PROSITE" id="PS50975">
    <property type="entry name" value="ATP_GRASP"/>
    <property type="match status" value="1"/>
</dbReference>
<dbReference type="AlphaFoldDB" id="A8ZSF8"/>
<dbReference type="EMBL" id="CP000859">
    <property type="protein sequence ID" value="ABW67695.1"/>
    <property type="molecule type" value="Genomic_DNA"/>
</dbReference>
<gene>
    <name evidence="6" type="ordered locus">Dole_1891</name>
</gene>
<dbReference type="PANTHER" id="PTHR23132:SF23">
    <property type="entry name" value="D-ALANINE--D-ALANINE LIGASE B"/>
    <property type="match status" value="1"/>
</dbReference>
<dbReference type="STRING" id="96561.Dole_1891"/>
<reference evidence="6 7" key="1">
    <citation type="submission" date="2007-10" db="EMBL/GenBank/DDBJ databases">
        <title>Complete sequence of Desulfococcus oleovorans Hxd3.</title>
        <authorList>
            <consortium name="US DOE Joint Genome Institute"/>
            <person name="Copeland A."/>
            <person name="Lucas S."/>
            <person name="Lapidus A."/>
            <person name="Barry K."/>
            <person name="Glavina del Rio T."/>
            <person name="Dalin E."/>
            <person name="Tice H."/>
            <person name="Pitluck S."/>
            <person name="Kiss H."/>
            <person name="Brettin T."/>
            <person name="Bruce D."/>
            <person name="Detter J.C."/>
            <person name="Han C."/>
            <person name="Schmutz J."/>
            <person name="Larimer F."/>
            <person name="Land M."/>
            <person name="Hauser L."/>
            <person name="Kyrpides N."/>
            <person name="Kim E."/>
            <person name="Wawrik B."/>
            <person name="Richardson P."/>
        </authorList>
    </citation>
    <scope>NUCLEOTIDE SEQUENCE [LARGE SCALE GENOMIC DNA]</scope>
    <source>
        <strain evidence="7">DSM 6200 / JCM 39069 / Hxd3</strain>
    </source>
</reference>
<evidence type="ECO:0000313" key="7">
    <source>
        <dbReference type="Proteomes" id="UP000008561"/>
    </source>
</evidence>
<keyword evidence="6" id="KW-0808">Transferase</keyword>
<keyword evidence="7" id="KW-1185">Reference proteome</keyword>
<dbReference type="GO" id="GO:0005524">
    <property type="term" value="F:ATP binding"/>
    <property type="evidence" value="ECO:0007669"/>
    <property type="project" value="UniProtKB-UniRule"/>
</dbReference>
<dbReference type="Pfam" id="PF00583">
    <property type="entry name" value="Acetyltransf_1"/>
    <property type="match status" value="1"/>
</dbReference>
<evidence type="ECO:0000259" key="4">
    <source>
        <dbReference type="PROSITE" id="PS50975"/>
    </source>
</evidence>
<feature type="domain" description="ATP-grasp" evidence="4">
    <location>
        <begin position="121"/>
        <end position="343"/>
    </location>
</feature>
<evidence type="ECO:0000313" key="6">
    <source>
        <dbReference type="EMBL" id="ABW67695.1"/>
    </source>
</evidence>
<dbReference type="GO" id="GO:0046872">
    <property type="term" value="F:metal ion binding"/>
    <property type="evidence" value="ECO:0007669"/>
    <property type="project" value="InterPro"/>
</dbReference>
<dbReference type="SUPFAM" id="SSF56059">
    <property type="entry name" value="Glutathione synthetase ATP-binding domain-like"/>
    <property type="match status" value="1"/>
</dbReference>
<sequence>MANSAVCALITGMRILVLYNSVTDQKAPDALDVLSQVEAVSGALSDLGYEPVPLACDLDLEALRRDLVSLCPDLVFNLVESLNGQGRLIHLAPILLEAMGIPYTGSSAYVIYRTSNKTAAKDHMSQWGVATPSWIGPASLLRIQRTRVNPAERLPNQSWIIKSVWEHASFGLDENAVVCPDTLGDILNTLKQRSPALGGDCFAEHYIPGREFNVALIEEAGKPRVLPVAEIRFENYEGEKPAIVCYRAKWEPGSFECLNTVRSFEFPDSDGPLLEGVTSIARHCWDLFHLKGYARVDFRVDDCGNPWVLEVNANPCLSPDAGFAAAMEQAGISYVQAIDAIVRATPARPATATPAGTAPPPERDSQGFRYEVTDDDPAEVRLLASATGFFSPEEIEIAVELVGERLARGPASGYAFVFREDENGRLLGYACFGPVPCTRSSYDLYWIAVHPDFQKNGLGRVLMAEAERLIARAGGTQVYADTSDRPQYAPTRRFYERCGYVRVAGLPEFYGPEDGKVVFEKKLTPAA</sequence>
<evidence type="ECO:0000256" key="1">
    <source>
        <dbReference type="ARBA" id="ARBA00010871"/>
    </source>
</evidence>
<dbReference type="InterPro" id="IPR011761">
    <property type="entry name" value="ATP-grasp"/>
</dbReference>
<dbReference type="Proteomes" id="UP000008561">
    <property type="component" value="Chromosome"/>
</dbReference>
<evidence type="ECO:0000256" key="2">
    <source>
        <dbReference type="ARBA" id="ARBA00022598"/>
    </source>
</evidence>
<dbReference type="HOGENOM" id="CLU_516521_0_0_7"/>
<dbReference type="GO" id="GO:0008716">
    <property type="term" value="F:D-alanine-D-alanine ligase activity"/>
    <property type="evidence" value="ECO:0007669"/>
    <property type="project" value="InterPro"/>
</dbReference>
<dbReference type="eggNOG" id="COG0456">
    <property type="taxonomic scope" value="Bacteria"/>
</dbReference>
<dbReference type="Gene3D" id="3.30.470.20">
    <property type="entry name" value="ATP-grasp fold, B domain"/>
    <property type="match status" value="1"/>
</dbReference>
<name>A8ZSF8_DESOH</name>
<evidence type="ECO:0000259" key="5">
    <source>
        <dbReference type="PROSITE" id="PS51186"/>
    </source>
</evidence>
<dbReference type="Pfam" id="PF07478">
    <property type="entry name" value="Dala_Dala_lig_C"/>
    <property type="match status" value="1"/>
</dbReference>
<comment type="similarity">
    <text evidence="1">Belongs to the D-alanine--D-alanine ligase family.</text>
</comment>
<dbReference type="CDD" id="cd04301">
    <property type="entry name" value="NAT_SF"/>
    <property type="match status" value="1"/>
</dbReference>
<organism evidence="6 7">
    <name type="scientific">Desulfosudis oleivorans (strain DSM 6200 / JCM 39069 / Hxd3)</name>
    <name type="common">Desulfococcus oleovorans</name>
    <dbReference type="NCBI Taxonomy" id="96561"/>
    <lineage>
        <taxon>Bacteria</taxon>
        <taxon>Pseudomonadati</taxon>
        <taxon>Thermodesulfobacteriota</taxon>
        <taxon>Desulfobacteria</taxon>
        <taxon>Desulfobacterales</taxon>
        <taxon>Desulfosudaceae</taxon>
        <taxon>Desulfosudis</taxon>
    </lineage>
</organism>
<dbReference type="GO" id="GO:0016747">
    <property type="term" value="F:acyltransferase activity, transferring groups other than amino-acyl groups"/>
    <property type="evidence" value="ECO:0007669"/>
    <property type="project" value="InterPro"/>
</dbReference>
<dbReference type="eggNOG" id="COG1181">
    <property type="taxonomic scope" value="Bacteria"/>
</dbReference>
<keyword evidence="2" id="KW-0436">Ligase</keyword>
<dbReference type="PROSITE" id="PS51186">
    <property type="entry name" value="GNAT"/>
    <property type="match status" value="1"/>
</dbReference>
<feature type="domain" description="N-acetyltransferase" evidence="5">
    <location>
        <begin position="366"/>
        <end position="524"/>
    </location>
</feature>
<keyword evidence="3" id="KW-0547">Nucleotide-binding</keyword>
<accession>A8ZSF8</accession>
<dbReference type="SUPFAM" id="SSF55729">
    <property type="entry name" value="Acyl-CoA N-acyltransferases (Nat)"/>
    <property type="match status" value="1"/>
</dbReference>
<evidence type="ECO:0000256" key="3">
    <source>
        <dbReference type="PROSITE-ProRule" id="PRU00409"/>
    </source>
</evidence>
<dbReference type="Gene3D" id="3.40.630.30">
    <property type="match status" value="1"/>
</dbReference>
<dbReference type="PANTHER" id="PTHR23132">
    <property type="entry name" value="D-ALANINE--D-ALANINE LIGASE"/>
    <property type="match status" value="1"/>
</dbReference>
<dbReference type="InterPro" id="IPR011095">
    <property type="entry name" value="Dala_Dala_lig_C"/>
</dbReference>
<dbReference type="InterPro" id="IPR000182">
    <property type="entry name" value="GNAT_dom"/>
</dbReference>
<dbReference type="KEGG" id="dol:Dole_1891"/>
<dbReference type="InterPro" id="IPR016181">
    <property type="entry name" value="Acyl_CoA_acyltransferase"/>
</dbReference>